<sequence length="189" mass="20974">MNVSQLPNLITLVRLALAPAFVLLLNDGDYTWALAVFLIAGVSDGLDGFIAKRFNYQSRLGAILDPVADKILLVSAFVMLSVLHHVPVWLVIVVVFRDLLIVGGYVLYTSTYGPVHMRPSWISKLNTFMQIAMIVIVLTQQAIGMSYPNVIESLVYAVLVTTVASGGHYLWTWGIMKDIEHVRASQRDE</sequence>
<keyword evidence="9" id="KW-0443">Lipid metabolism</keyword>
<comment type="caution">
    <text evidence="15">The sequence shown here is derived from an EMBL/GenBank/DDBJ whole genome shotgun (WGS) entry which is preliminary data.</text>
</comment>
<evidence type="ECO:0000256" key="8">
    <source>
        <dbReference type="ARBA" id="ARBA00022989"/>
    </source>
</evidence>
<evidence type="ECO:0000256" key="5">
    <source>
        <dbReference type="ARBA" id="ARBA00014944"/>
    </source>
</evidence>
<comment type="pathway">
    <text evidence="2">Phospholipid metabolism; phosphatidylglycerol biosynthesis; phosphatidylglycerol from CDP-diacylglycerol: step 1/2.</text>
</comment>
<evidence type="ECO:0000256" key="12">
    <source>
        <dbReference type="ARBA" id="ARBA00023264"/>
    </source>
</evidence>
<accession>A0A1F6VGT2</accession>
<reference evidence="15 16" key="1">
    <citation type="journal article" date="2016" name="Nat. Commun.">
        <title>Thousands of microbial genomes shed light on interconnected biogeochemical processes in an aquifer system.</title>
        <authorList>
            <person name="Anantharaman K."/>
            <person name="Brown C.T."/>
            <person name="Hug L.A."/>
            <person name="Sharon I."/>
            <person name="Castelle C.J."/>
            <person name="Probst A.J."/>
            <person name="Thomas B.C."/>
            <person name="Singh A."/>
            <person name="Wilkins M.J."/>
            <person name="Karaoz U."/>
            <person name="Brodie E.L."/>
            <person name="Williams K.H."/>
            <person name="Hubbard S.S."/>
            <person name="Banfield J.F."/>
        </authorList>
    </citation>
    <scope>NUCLEOTIDE SEQUENCE [LARGE SCALE GENOMIC DNA]</scope>
</reference>
<evidence type="ECO:0000256" key="1">
    <source>
        <dbReference type="ARBA" id="ARBA00004141"/>
    </source>
</evidence>
<keyword evidence="8 14" id="KW-1133">Transmembrane helix</keyword>
<dbReference type="GO" id="GO:0016020">
    <property type="term" value="C:membrane"/>
    <property type="evidence" value="ECO:0007669"/>
    <property type="project" value="UniProtKB-SubCell"/>
</dbReference>
<evidence type="ECO:0000256" key="10">
    <source>
        <dbReference type="ARBA" id="ARBA00023136"/>
    </source>
</evidence>
<gene>
    <name evidence="15" type="ORF">A2W18_10260</name>
</gene>
<evidence type="ECO:0000256" key="6">
    <source>
        <dbReference type="ARBA" id="ARBA00022516"/>
    </source>
</evidence>
<evidence type="ECO:0000256" key="4">
    <source>
        <dbReference type="ARBA" id="ARBA00013170"/>
    </source>
</evidence>
<dbReference type="InterPro" id="IPR050324">
    <property type="entry name" value="CDP-alcohol_PTase-I"/>
</dbReference>
<dbReference type="InterPro" id="IPR043130">
    <property type="entry name" value="CDP-OH_PTrfase_TM_dom"/>
</dbReference>
<dbReference type="EC" id="2.7.8.5" evidence="4"/>
<dbReference type="Pfam" id="PF01066">
    <property type="entry name" value="CDP-OH_P_transf"/>
    <property type="match status" value="1"/>
</dbReference>
<evidence type="ECO:0000256" key="9">
    <source>
        <dbReference type="ARBA" id="ARBA00023098"/>
    </source>
</evidence>
<proteinExistence type="inferred from homology"/>
<keyword evidence="7 14" id="KW-0812">Transmembrane</keyword>
<dbReference type="EMBL" id="MFSP01000036">
    <property type="protein sequence ID" value="OGI68830.1"/>
    <property type="molecule type" value="Genomic_DNA"/>
</dbReference>
<evidence type="ECO:0000256" key="2">
    <source>
        <dbReference type="ARBA" id="ARBA00005042"/>
    </source>
</evidence>
<keyword evidence="11" id="KW-0594">Phospholipid biosynthesis</keyword>
<evidence type="ECO:0000256" key="7">
    <source>
        <dbReference type="ARBA" id="ARBA00022692"/>
    </source>
</evidence>
<feature type="transmembrane region" description="Helical" evidence="14">
    <location>
        <begin position="31"/>
        <end position="50"/>
    </location>
</feature>
<feature type="transmembrane region" description="Helical" evidence="14">
    <location>
        <begin position="88"/>
        <end position="108"/>
    </location>
</feature>
<feature type="transmembrane region" description="Helical" evidence="14">
    <location>
        <begin position="128"/>
        <end position="147"/>
    </location>
</feature>
<evidence type="ECO:0000256" key="3">
    <source>
        <dbReference type="ARBA" id="ARBA00010441"/>
    </source>
</evidence>
<dbReference type="AlphaFoldDB" id="A0A1F6VGT2"/>
<protein>
    <recommendedName>
        <fullName evidence="5">CDP-diacylglycerol--glycerol-3-phosphate 3-phosphatidyltransferase</fullName>
        <ecNumber evidence="4">2.7.8.5</ecNumber>
    </recommendedName>
</protein>
<evidence type="ECO:0000256" key="13">
    <source>
        <dbReference type="ARBA" id="ARBA00048586"/>
    </source>
</evidence>
<evidence type="ECO:0000313" key="16">
    <source>
        <dbReference type="Proteomes" id="UP000179076"/>
    </source>
</evidence>
<name>A0A1F6VGT2_9PROT</name>
<dbReference type="PIRSF" id="PIRSF000847">
    <property type="entry name" value="Phos_ph_gly_syn"/>
    <property type="match status" value="1"/>
</dbReference>
<dbReference type="Gene3D" id="1.20.120.1760">
    <property type="match status" value="1"/>
</dbReference>
<comment type="catalytic activity">
    <reaction evidence="13">
        <text>a CDP-1,2-diacyl-sn-glycerol + sn-glycerol 3-phosphate = a 1,2-diacyl-sn-glycero-3-phospho-(1'-sn-glycero-3'-phosphate) + CMP + H(+)</text>
        <dbReference type="Rhea" id="RHEA:12593"/>
        <dbReference type="ChEBI" id="CHEBI:15378"/>
        <dbReference type="ChEBI" id="CHEBI:57597"/>
        <dbReference type="ChEBI" id="CHEBI:58332"/>
        <dbReference type="ChEBI" id="CHEBI:60110"/>
        <dbReference type="ChEBI" id="CHEBI:60377"/>
        <dbReference type="EC" id="2.7.8.5"/>
    </reaction>
</comment>
<keyword evidence="12" id="KW-1208">Phospholipid metabolism</keyword>
<dbReference type="InterPro" id="IPR000462">
    <property type="entry name" value="CDP-OH_P_trans"/>
</dbReference>
<organism evidence="15 16">
    <name type="scientific">Candidatus Muproteobacteria bacterium RBG_16_60_9</name>
    <dbReference type="NCBI Taxonomy" id="1817755"/>
    <lineage>
        <taxon>Bacteria</taxon>
        <taxon>Pseudomonadati</taxon>
        <taxon>Pseudomonadota</taxon>
        <taxon>Candidatus Muproteobacteria</taxon>
    </lineage>
</organism>
<dbReference type="Proteomes" id="UP000179076">
    <property type="component" value="Unassembled WGS sequence"/>
</dbReference>
<evidence type="ECO:0000256" key="11">
    <source>
        <dbReference type="ARBA" id="ARBA00023209"/>
    </source>
</evidence>
<dbReference type="PANTHER" id="PTHR14269:SF62">
    <property type="entry name" value="CDP-DIACYLGLYCEROL--GLYCEROL-3-PHOSPHATE 3-PHOSPHATIDYLTRANSFERASE 1, CHLOROPLASTIC"/>
    <property type="match status" value="1"/>
</dbReference>
<dbReference type="InterPro" id="IPR004570">
    <property type="entry name" value="Phosphatidylglycerol_P_synth"/>
</dbReference>
<dbReference type="PANTHER" id="PTHR14269">
    <property type="entry name" value="CDP-DIACYLGLYCEROL--GLYCEROL-3-PHOSPHATE 3-PHOSPHATIDYLTRANSFERASE-RELATED"/>
    <property type="match status" value="1"/>
</dbReference>
<comment type="similarity">
    <text evidence="3">Belongs to the CDP-alcohol phosphatidyltransferase class-I family.</text>
</comment>
<keyword evidence="10 14" id="KW-0472">Membrane</keyword>
<evidence type="ECO:0000313" key="15">
    <source>
        <dbReference type="EMBL" id="OGI68830.1"/>
    </source>
</evidence>
<comment type="subcellular location">
    <subcellularLocation>
        <location evidence="1">Membrane</location>
        <topology evidence="1">Multi-pass membrane protein</topology>
    </subcellularLocation>
</comment>
<feature type="transmembrane region" description="Helical" evidence="14">
    <location>
        <begin position="153"/>
        <end position="171"/>
    </location>
</feature>
<keyword evidence="6" id="KW-0444">Lipid biosynthesis</keyword>
<dbReference type="GO" id="GO:0008444">
    <property type="term" value="F:CDP-diacylglycerol-glycerol-3-phosphate 3-phosphatidyltransferase activity"/>
    <property type="evidence" value="ECO:0007669"/>
    <property type="project" value="UniProtKB-EC"/>
</dbReference>
<dbReference type="GO" id="GO:0046474">
    <property type="term" value="P:glycerophospholipid biosynthetic process"/>
    <property type="evidence" value="ECO:0007669"/>
    <property type="project" value="TreeGrafter"/>
</dbReference>
<evidence type="ECO:0000256" key="14">
    <source>
        <dbReference type="SAM" id="Phobius"/>
    </source>
</evidence>